<evidence type="ECO:0000256" key="13">
    <source>
        <dbReference type="ARBA" id="ARBA00023146"/>
    </source>
</evidence>
<dbReference type="InterPro" id="IPR002547">
    <property type="entry name" value="tRNA-bd_dom"/>
</dbReference>
<dbReference type="InterPro" id="IPR005146">
    <property type="entry name" value="B3/B4_tRNA-bd"/>
</dbReference>
<dbReference type="Pfam" id="PF03483">
    <property type="entry name" value="B3_4"/>
    <property type="match status" value="1"/>
</dbReference>
<dbReference type="CDD" id="cd02796">
    <property type="entry name" value="tRNA_bind_bactPheRS"/>
    <property type="match status" value="1"/>
</dbReference>
<keyword evidence="4 15" id="KW-0963">Cytoplasm</keyword>
<dbReference type="InterPro" id="IPR045864">
    <property type="entry name" value="aa-tRNA-synth_II/BPL/LPL"/>
</dbReference>
<keyword evidence="8 15" id="KW-0547">Nucleotide-binding</keyword>
<comment type="cofactor">
    <cofactor evidence="15">
        <name>Mg(2+)</name>
        <dbReference type="ChEBI" id="CHEBI:18420"/>
    </cofactor>
    <text evidence="15">Binds 2 magnesium ions per tetramer.</text>
</comment>
<evidence type="ECO:0000256" key="14">
    <source>
        <dbReference type="ARBA" id="ARBA00049255"/>
    </source>
</evidence>
<organism evidence="20 21">
    <name type="scientific">Garciella nitratireducens DSM 15102</name>
    <dbReference type="NCBI Taxonomy" id="1121911"/>
    <lineage>
        <taxon>Bacteria</taxon>
        <taxon>Bacillati</taxon>
        <taxon>Bacillota</taxon>
        <taxon>Clostridia</taxon>
        <taxon>Eubacteriales</taxon>
        <taxon>Eubacteriaceae</taxon>
        <taxon>Garciella</taxon>
    </lineage>
</organism>
<proteinExistence type="inferred from homology"/>
<dbReference type="SUPFAM" id="SSF46955">
    <property type="entry name" value="Putative DNA-binding domain"/>
    <property type="match status" value="1"/>
</dbReference>
<dbReference type="Gene3D" id="3.30.70.380">
    <property type="entry name" value="Ferrodoxin-fold anticodon-binding domain"/>
    <property type="match status" value="1"/>
</dbReference>
<feature type="binding site" evidence="15">
    <location>
        <position position="469"/>
    </location>
    <ligand>
        <name>Mg(2+)</name>
        <dbReference type="ChEBI" id="CHEBI:18420"/>
        <note>shared with alpha subunit</note>
    </ligand>
</feature>
<evidence type="ECO:0000256" key="6">
    <source>
        <dbReference type="ARBA" id="ARBA00022598"/>
    </source>
</evidence>
<dbReference type="RefSeq" id="WP_087677752.1">
    <property type="nucleotide sequence ID" value="NZ_FUWV01000001.1"/>
</dbReference>
<dbReference type="GO" id="GO:0140096">
    <property type="term" value="F:catalytic activity, acting on a protein"/>
    <property type="evidence" value="ECO:0007669"/>
    <property type="project" value="UniProtKB-ARBA"/>
</dbReference>
<dbReference type="AlphaFoldDB" id="A0A1T4K321"/>
<dbReference type="GO" id="GO:0000049">
    <property type="term" value="F:tRNA binding"/>
    <property type="evidence" value="ECO:0007669"/>
    <property type="project" value="UniProtKB-UniRule"/>
</dbReference>
<evidence type="ECO:0000256" key="8">
    <source>
        <dbReference type="ARBA" id="ARBA00022741"/>
    </source>
</evidence>
<dbReference type="Gene3D" id="2.40.50.140">
    <property type="entry name" value="Nucleic acid-binding proteins"/>
    <property type="match status" value="1"/>
</dbReference>
<reference evidence="20 21" key="1">
    <citation type="submission" date="2017-02" db="EMBL/GenBank/DDBJ databases">
        <authorList>
            <person name="Peterson S.W."/>
        </authorList>
    </citation>
    <scope>NUCLEOTIDE SEQUENCE [LARGE SCALE GENOMIC DNA]</scope>
    <source>
        <strain evidence="20 21">DSM 15102</strain>
    </source>
</reference>
<accession>A0A1T4K321</accession>
<keyword evidence="21" id="KW-1185">Reference proteome</keyword>
<dbReference type="InterPro" id="IPR004532">
    <property type="entry name" value="Phe-tRNA-ligase_IIc_bsu_bact"/>
</dbReference>
<dbReference type="SMART" id="SM00896">
    <property type="entry name" value="FDX-ACB"/>
    <property type="match status" value="1"/>
</dbReference>
<evidence type="ECO:0000256" key="12">
    <source>
        <dbReference type="ARBA" id="ARBA00022917"/>
    </source>
</evidence>
<evidence type="ECO:0000313" key="21">
    <source>
        <dbReference type="Proteomes" id="UP000196365"/>
    </source>
</evidence>
<comment type="similarity">
    <text evidence="2 15">Belongs to the phenylalanyl-tRNA synthetase beta subunit family. Type 1 subfamily.</text>
</comment>
<dbReference type="HAMAP" id="MF_00283">
    <property type="entry name" value="Phe_tRNA_synth_beta1"/>
    <property type="match status" value="1"/>
</dbReference>
<dbReference type="InterPro" id="IPR045060">
    <property type="entry name" value="Phe-tRNA-ligase_IIc_bsu"/>
</dbReference>
<dbReference type="PROSITE" id="PS51447">
    <property type="entry name" value="FDX_ACB"/>
    <property type="match status" value="1"/>
</dbReference>
<evidence type="ECO:0000256" key="3">
    <source>
        <dbReference type="ARBA" id="ARBA00011209"/>
    </source>
</evidence>
<dbReference type="SUPFAM" id="SSF56037">
    <property type="entry name" value="PheT/TilS domain"/>
    <property type="match status" value="1"/>
</dbReference>
<evidence type="ECO:0000256" key="11">
    <source>
        <dbReference type="ARBA" id="ARBA00022884"/>
    </source>
</evidence>
<dbReference type="InterPro" id="IPR020825">
    <property type="entry name" value="Phe-tRNA_synthase-like_B3/B4"/>
</dbReference>
<dbReference type="SUPFAM" id="SSF50249">
    <property type="entry name" value="Nucleic acid-binding proteins"/>
    <property type="match status" value="1"/>
</dbReference>
<dbReference type="OrthoDB" id="9805455at2"/>
<dbReference type="GO" id="GO:0009328">
    <property type="term" value="C:phenylalanine-tRNA ligase complex"/>
    <property type="evidence" value="ECO:0007669"/>
    <property type="project" value="TreeGrafter"/>
</dbReference>
<evidence type="ECO:0000313" key="20">
    <source>
        <dbReference type="EMBL" id="SJZ36850.1"/>
    </source>
</evidence>
<feature type="binding site" evidence="15">
    <location>
        <position position="468"/>
    </location>
    <ligand>
        <name>Mg(2+)</name>
        <dbReference type="ChEBI" id="CHEBI:18420"/>
        <note>shared with alpha subunit</note>
    </ligand>
</feature>
<evidence type="ECO:0000256" key="1">
    <source>
        <dbReference type="ARBA" id="ARBA00004496"/>
    </source>
</evidence>
<dbReference type="NCBIfam" id="NF045760">
    <property type="entry name" value="YtpR"/>
    <property type="match status" value="1"/>
</dbReference>
<evidence type="ECO:0000259" key="19">
    <source>
        <dbReference type="PROSITE" id="PS51483"/>
    </source>
</evidence>
<dbReference type="CDD" id="cd00769">
    <property type="entry name" value="PheRS_beta_core"/>
    <property type="match status" value="1"/>
</dbReference>
<protein>
    <recommendedName>
        <fullName evidence="15">Phenylalanine--tRNA ligase beta subunit</fullName>
        <ecNumber evidence="15">6.1.1.20</ecNumber>
    </recommendedName>
    <alternativeName>
        <fullName evidence="15">Phenylalanyl-tRNA synthetase beta subunit</fullName>
        <shortName evidence="15">PheRS</shortName>
    </alternativeName>
</protein>
<dbReference type="Proteomes" id="UP000196365">
    <property type="component" value="Unassembled WGS sequence"/>
</dbReference>
<evidence type="ECO:0000256" key="7">
    <source>
        <dbReference type="ARBA" id="ARBA00022723"/>
    </source>
</evidence>
<evidence type="ECO:0000256" key="2">
    <source>
        <dbReference type="ARBA" id="ARBA00008653"/>
    </source>
</evidence>
<dbReference type="GO" id="GO:0000287">
    <property type="term" value="F:magnesium ion binding"/>
    <property type="evidence" value="ECO:0007669"/>
    <property type="project" value="UniProtKB-UniRule"/>
</dbReference>
<keyword evidence="13 15" id="KW-0030">Aminoacyl-tRNA synthetase</keyword>
<dbReference type="GO" id="GO:0006432">
    <property type="term" value="P:phenylalanyl-tRNA aminoacylation"/>
    <property type="evidence" value="ECO:0007669"/>
    <property type="project" value="UniProtKB-UniRule"/>
</dbReference>
<feature type="domain" description="FDX-ACB" evidence="18">
    <location>
        <begin position="701"/>
        <end position="794"/>
    </location>
</feature>
<dbReference type="SMART" id="SM00874">
    <property type="entry name" value="B5"/>
    <property type="match status" value="1"/>
</dbReference>
<keyword evidence="6 15" id="KW-0436">Ligase</keyword>
<gene>
    <name evidence="15" type="primary">pheT</name>
    <name evidence="20" type="ORF">SAMN02745973_00312</name>
</gene>
<keyword evidence="10 15" id="KW-0460">Magnesium</keyword>
<comment type="subunit">
    <text evidence="3 15">Tetramer of two alpha and two beta subunits.</text>
</comment>
<feature type="domain" description="B5" evidence="19">
    <location>
        <begin position="407"/>
        <end position="481"/>
    </location>
</feature>
<dbReference type="Gene3D" id="3.30.930.10">
    <property type="entry name" value="Bira Bifunctional Protein, Domain 2"/>
    <property type="match status" value="1"/>
</dbReference>
<dbReference type="InterPro" id="IPR005121">
    <property type="entry name" value="Fdx_antiC-bd"/>
</dbReference>
<dbReference type="Gene3D" id="3.50.40.10">
    <property type="entry name" value="Phenylalanyl-trna Synthetase, Chain B, domain 3"/>
    <property type="match status" value="1"/>
</dbReference>
<dbReference type="PANTHER" id="PTHR10947:SF0">
    <property type="entry name" value="PHENYLALANINE--TRNA LIGASE BETA SUBUNIT"/>
    <property type="match status" value="1"/>
</dbReference>
<evidence type="ECO:0000256" key="16">
    <source>
        <dbReference type="PROSITE-ProRule" id="PRU00209"/>
    </source>
</evidence>
<dbReference type="GO" id="GO:0005524">
    <property type="term" value="F:ATP binding"/>
    <property type="evidence" value="ECO:0007669"/>
    <property type="project" value="UniProtKB-UniRule"/>
</dbReference>
<dbReference type="Pfam" id="PF03147">
    <property type="entry name" value="FDX-ACB"/>
    <property type="match status" value="1"/>
</dbReference>
<dbReference type="InterPro" id="IPR036690">
    <property type="entry name" value="Fdx_antiC-bd_sf"/>
</dbReference>
<dbReference type="FunFam" id="3.50.40.10:FF:000001">
    <property type="entry name" value="Phenylalanine--tRNA ligase beta subunit"/>
    <property type="match status" value="1"/>
</dbReference>
<comment type="subcellular location">
    <subcellularLocation>
        <location evidence="1 15">Cytoplasm</location>
    </subcellularLocation>
</comment>
<dbReference type="PROSITE" id="PS51483">
    <property type="entry name" value="B5"/>
    <property type="match status" value="1"/>
</dbReference>
<dbReference type="GO" id="GO:0016740">
    <property type="term" value="F:transferase activity"/>
    <property type="evidence" value="ECO:0007669"/>
    <property type="project" value="UniProtKB-ARBA"/>
</dbReference>
<dbReference type="NCBIfam" id="TIGR00472">
    <property type="entry name" value="pheT_bact"/>
    <property type="match status" value="1"/>
</dbReference>
<dbReference type="InterPro" id="IPR041616">
    <property type="entry name" value="PheRS_beta_core"/>
</dbReference>
<dbReference type="EMBL" id="FUWV01000001">
    <property type="protein sequence ID" value="SJZ36850.1"/>
    <property type="molecule type" value="Genomic_DNA"/>
</dbReference>
<evidence type="ECO:0000256" key="15">
    <source>
        <dbReference type="HAMAP-Rule" id="MF_00283"/>
    </source>
</evidence>
<feature type="binding site" evidence="15">
    <location>
        <position position="459"/>
    </location>
    <ligand>
        <name>Mg(2+)</name>
        <dbReference type="ChEBI" id="CHEBI:18420"/>
        <note>shared with alpha subunit</note>
    </ligand>
</feature>
<evidence type="ECO:0000256" key="4">
    <source>
        <dbReference type="ARBA" id="ARBA00022490"/>
    </source>
</evidence>
<dbReference type="FunFam" id="2.40.50.140:FF:000045">
    <property type="entry name" value="Phenylalanine--tRNA ligase beta subunit"/>
    <property type="match status" value="1"/>
</dbReference>
<dbReference type="Pfam" id="PF17759">
    <property type="entry name" value="tRNA_synthFbeta"/>
    <property type="match status" value="1"/>
</dbReference>
<sequence>MLAPIKWLKEYVEINISIEEFVERMTMSGSKVEKIENIGEKIQKVVVGKILEIYSHPNADRLVVTKVDVGSEVLQIVTGAKNISEGDYIPVALVGSTLPGGVKIKKSKLRGIESQGMMCSAQELALDMEALPQKQVRGIYIFEKEYPLGMDVKEIFGLDDKIIEFELTNNRPDCLSIIGIAREAAATLGKNLVLPEIIIKKEEDNIQNYIDVEVKDVELCQRYLAKMVKNIKIQPSPRWMQDRLMKVGIRPINNVVDVTNYVMMELGQPLHAYDYNKLKGEKIIVRKAYEGETLTTLDGNKYKLDPSILMIADSNGSLGIAGVMGGENSEIEQDTNMILLEAAAFDPNNIRLTSKKLGLRTEASVRFEKGVDPNLAELAIQRAAQLLEEINAGTVVEGMIDRYEKVVEPHYIFVDPCWINEFIGIQITEKQMASYLESLDMEVEIGKVLKVKVPTFRQDLKIPEDIAEEIARLYGYNKIPSTMMLGITVEAKRTAKQKLEDKIKKILVGQGANEIYTYSFNAPQILDQLKISLEDEYRNRIQIINPLGEENSMMRTILMGNMMQIISYNIHHTIEEGFLFELANTYRPKQIPIEELPQQVKSLCIGMYGNIDFFDLKGIVENLLDLCGIKKYEFEGIEYPTFHPGRTAQVIYKGENLGILGEIHPDVAENFDISQRVYIAEFNMELLNQFSNLQKTYQTLPKYPSVTRDIALLLKEEVPAREVEKIIERQQSDMIESYSLFDVYQGRQIPKGYKSLAYSIVYRKKNGTLIDEEVNKIHNKIIKELQENLKAQLRD</sequence>
<dbReference type="Pfam" id="PF01588">
    <property type="entry name" value="tRNA_bind"/>
    <property type="match status" value="1"/>
</dbReference>
<dbReference type="InterPro" id="IPR005147">
    <property type="entry name" value="tRNA_synthase_B5-dom"/>
</dbReference>
<dbReference type="PROSITE" id="PS50886">
    <property type="entry name" value="TRBD"/>
    <property type="match status" value="1"/>
</dbReference>
<keyword evidence="11 16" id="KW-0694">RNA-binding</keyword>
<evidence type="ECO:0000256" key="10">
    <source>
        <dbReference type="ARBA" id="ARBA00022842"/>
    </source>
</evidence>
<dbReference type="SUPFAM" id="SSF54991">
    <property type="entry name" value="Anticodon-binding domain of PheRS"/>
    <property type="match status" value="1"/>
</dbReference>
<dbReference type="Pfam" id="PF03484">
    <property type="entry name" value="B5"/>
    <property type="match status" value="1"/>
</dbReference>
<feature type="domain" description="TRNA-binding" evidence="17">
    <location>
        <begin position="39"/>
        <end position="153"/>
    </location>
</feature>
<dbReference type="InterPro" id="IPR009061">
    <property type="entry name" value="DNA-bd_dom_put_sf"/>
</dbReference>
<dbReference type="InterPro" id="IPR012340">
    <property type="entry name" value="NA-bd_OB-fold"/>
</dbReference>
<dbReference type="SUPFAM" id="SSF55681">
    <property type="entry name" value="Class II aaRS and biotin synthetases"/>
    <property type="match status" value="1"/>
</dbReference>
<evidence type="ECO:0000256" key="9">
    <source>
        <dbReference type="ARBA" id="ARBA00022840"/>
    </source>
</evidence>
<comment type="catalytic activity">
    <reaction evidence="14 15">
        <text>tRNA(Phe) + L-phenylalanine + ATP = L-phenylalanyl-tRNA(Phe) + AMP + diphosphate + H(+)</text>
        <dbReference type="Rhea" id="RHEA:19413"/>
        <dbReference type="Rhea" id="RHEA-COMP:9668"/>
        <dbReference type="Rhea" id="RHEA-COMP:9699"/>
        <dbReference type="ChEBI" id="CHEBI:15378"/>
        <dbReference type="ChEBI" id="CHEBI:30616"/>
        <dbReference type="ChEBI" id="CHEBI:33019"/>
        <dbReference type="ChEBI" id="CHEBI:58095"/>
        <dbReference type="ChEBI" id="CHEBI:78442"/>
        <dbReference type="ChEBI" id="CHEBI:78531"/>
        <dbReference type="ChEBI" id="CHEBI:456215"/>
        <dbReference type="EC" id="6.1.1.20"/>
    </reaction>
</comment>
<keyword evidence="9 15" id="KW-0067">ATP-binding</keyword>
<evidence type="ECO:0000256" key="5">
    <source>
        <dbReference type="ARBA" id="ARBA00022555"/>
    </source>
</evidence>
<dbReference type="PANTHER" id="PTHR10947">
    <property type="entry name" value="PHENYLALANYL-TRNA SYNTHETASE BETA CHAIN AND LEUCINE-RICH REPEAT-CONTAINING PROTEIN 47"/>
    <property type="match status" value="1"/>
</dbReference>
<dbReference type="Gene3D" id="3.30.56.10">
    <property type="match status" value="2"/>
</dbReference>
<evidence type="ECO:0000259" key="17">
    <source>
        <dbReference type="PROSITE" id="PS50886"/>
    </source>
</evidence>
<keyword evidence="7 15" id="KW-0479">Metal-binding</keyword>
<dbReference type="EC" id="6.1.1.20" evidence="15"/>
<name>A0A1T4K321_9FIRM</name>
<dbReference type="InterPro" id="IPR033714">
    <property type="entry name" value="tRNA_bind_bactPheRS"/>
</dbReference>
<keyword evidence="12 15" id="KW-0648">Protein biosynthesis</keyword>
<feature type="binding site" evidence="15">
    <location>
        <position position="465"/>
    </location>
    <ligand>
        <name>Mg(2+)</name>
        <dbReference type="ChEBI" id="CHEBI:18420"/>
        <note>shared with alpha subunit</note>
    </ligand>
</feature>
<dbReference type="FunFam" id="3.30.70.380:FF:000001">
    <property type="entry name" value="Phenylalanine--tRNA ligase beta subunit"/>
    <property type="match status" value="1"/>
</dbReference>
<dbReference type="GO" id="GO:0004826">
    <property type="term" value="F:phenylalanine-tRNA ligase activity"/>
    <property type="evidence" value="ECO:0007669"/>
    <property type="project" value="UniProtKB-UniRule"/>
</dbReference>
<evidence type="ECO:0000259" key="18">
    <source>
        <dbReference type="PROSITE" id="PS51447"/>
    </source>
</evidence>
<dbReference type="SMART" id="SM00873">
    <property type="entry name" value="B3_4"/>
    <property type="match status" value="1"/>
</dbReference>
<keyword evidence="5 16" id="KW-0820">tRNA-binding</keyword>